<dbReference type="AlphaFoldDB" id="A0A6A6XMJ1"/>
<dbReference type="EMBL" id="MU001804">
    <property type="protein sequence ID" value="KAF2797552.1"/>
    <property type="molecule type" value="Genomic_DNA"/>
</dbReference>
<organism evidence="1 2">
    <name type="scientific">Melanomma pulvis-pyrius CBS 109.77</name>
    <dbReference type="NCBI Taxonomy" id="1314802"/>
    <lineage>
        <taxon>Eukaryota</taxon>
        <taxon>Fungi</taxon>
        <taxon>Dikarya</taxon>
        <taxon>Ascomycota</taxon>
        <taxon>Pezizomycotina</taxon>
        <taxon>Dothideomycetes</taxon>
        <taxon>Pleosporomycetidae</taxon>
        <taxon>Pleosporales</taxon>
        <taxon>Melanommataceae</taxon>
        <taxon>Melanomma</taxon>
    </lineage>
</organism>
<evidence type="ECO:0000313" key="2">
    <source>
        <dbReference type="Proteomes" id="UP000799757"/>
    </source>
</evidence>
<keyword evidence="2" id="KW-1185">Reference proteome</keyword>
<protein>
    <submittedName>
        <fullName evidence="1">Uncharacterized protein</fullName>
    </submittedName>
</protein>
<sequence>MKHRTIHRHVTPPIFVRPHHIPGVASLVCSFLSLPYFKWTMEQVETAGCVWTGQGNGILGRLVIVGGWMSFLPVQSVHPDHASYAESS</sequence>
<evidence type="ECO:0000313" key="1">
    <source>
        <dbReference type="EMBL" id="KAF2797552.1"/>
    </source>
</evidence>
<dbReference type="Proteomes" id="UP000799757">
    <property type="component" value="Unassembled WGS sequence"/>
</dbReference>
<reference evidence="1" key="1">
    <citation type="journal article" date="2020" name="Stud. Mycol.">
        <title>101 Dothideomycetes genomes: a test case for predicting lifestyles and emergence of pathogens.</title>
        <authorList>
            <person name="Haridas S."/>
            <person name="Albert R."/>
            <person name="Binder M."/>
            <person name="Bloem J."/>
            <person name="Labutti K."/>
            <person name="Salamov A."/>
            <person name="Andreopoulos B."/>
            <person name="Baker S."/>
            <person name="Barry K."/>
            <person name="Bills G."/>
            <person name="Bluhm B."/>
            <person name="Cannon C."/>
            <person name="Castanera R."/>
            <person name="Culley D."/>
            <person name="Daum C."/>
            <person name="Ezra D."/>
            <person name="Gonzalez J."/>
            <person name="Henrissat B."/>
            <person name="Kuo A."/>
            <person name="Liang C."/>
            <person name="Lipzen A."/>
            <person name="Lutzoni F."/>
            <person name="Magnuson J."/>
            <person name="Mondo S."/>
            <person name="Nolan M."/>
            <person name="Ohm R."/>
            <person name="Pangilinan J."/>
            <person name="Park H.-J."/>
            <person name="Ramirez L."/>
            <person name="Alfaro M."/>
            <person name="Sun H."/>
            <person name="Tritt A."/>
            <person name="Yoshinaga Y."/>
            <person name="Zwiers L.-H."/>
            <person name="Turgeon B."/>
            <person name="Goodwin S."/>
            <person name="Spatafora J."/>
            <person name="Crous P."/>
            <person name="Grigoriev I."/>
        </authorList>
    </citation>
    <scope>NUCLEOTIDE SEQUENCE</scope>
    <source>
        <strain evidence="1">CBS 109.77</strain>
    </source>
</reference>
<accession>A0A6A6XMJ1</accession>
<gene>
    <name evidence="1" type="ORF">K505DRAFT_138531</name>
</gene>
<proteinExistence type="predicted"/>
<name>A0A6A6XMJ1_9PLEO</name>